<reference evidence="3" key="1">
    <citation type="submission" date="2021-06" db="EMBL/GenBank/DDBJ databases">
        <authorList>
            <person name="Kallberg Y."/>
            <person name="Tangrot J."/>
            <person name="Rosling A."/>
        </authorList>
    </citation>
    <scope>NUCLEOTIDE SEQUENCE</scope>
    <source>
        <strain evidence="3">MA453B</strain>
    </source>
</reference>
<dbReference type="PANTHER" id="PTHR19303">
    <property type="entry name" value="TRANSPOSON"/>
    <property type="match status" value="1"/>
</dbReference>
<dbReference type="Gene3D" id="1.10.10.60">
    <property type="entry name" value="Homeodomain-like"/>
    <property type="match status" value="2"/>
</dbReference>
<dbReference type="PROSITE" id="PS51253">
    <property type="entry name" value="HTH_CENPB"/>
    <property type="match status" value="1"/>
</dbReference>
<organism evidence="3 4">
    <name type="scientific">Dentiscutata erythropus</name>
    <dbReference type="NCBI Taxonomy" id="1348616"/>
    <lineage>
        <taxon>Eukaryota</taxon>
        <taxon>Fungi</taxon>
        <taxon>Fungi incertae sedis</taxon>
        <taxon>Mucoromycota</taxon>
        <taxon>Glomeromycotina</taxon>
        <taxon>Glomeromycetes</taxon>
        <taxon>Diversisporales</taxon>
        <taxon>Gigasporaceae</taxon>
        <taxon>Dentiscutata</taxon>
    </lineage>
</organism>
<dbReference type="Proteomes" id="UP000789405">
    <property type="component" value="Unassembled WGS sequence"/>
</dbReference>
<dbReference type="GO" id="GO:0005634">
    <property type="term" value="C:nucleus"/>
    <property type="evidence" value="ECO:0007669"/>
    <property type="project" value="TreeGrafter"/>
</dbReference>
<sequence length="205" mass="23633">KRISLTEAQKKELCEKKCNNSNLKGVNLAKEYGISEQSVSDILKRSEYWLGLDDAFTLIQAKHQRKPDNPELEEAMSIWVEQAIKNELTLTGHLLQAKAKEFANKFEITRFNASDGWLANFKKRNVIFSYRRRGEAGSVPLEDVLKFRLELQDVLRNYEPRDIFNCDETALFWRLEPSKTLAHGPVLGKKKSKDRVTVMITCNSI</sequence>
<dbReference type="GO" id="GO:0003677">
    <property type="term" value="F:DNA binding"/>
    <property type="evidence" value="ECO:0007669"/>
    <property type="project" value="UniProtKB-KW"/>
</dbReference>
<evidence type="ECO:0000259" key="2">
    <source>
        <dbReference type="PROSITE" id="PS51253"/>
    </source>
</evidence>
<gene>
    <name evidence="3" type="ORF">DERYTH_LOCUS25618</name>
</gene>
<evidence type="ECO:0000313" key="4">
    <source>
        <dbReference type="Proteomes" id="UP000789405"/>
    </source>
</evidence>
<dbReference type="Pfam" id="PF03221">
    <property type="entry name" value="HTH_Tnp_Tc5"/>
    <property type="match status" value="1"/>
</dbReference>
<evidence type="ECO:0000313" key="3">
    <source>
        <dbReference type="EMBL" id="CAG8812412.1"/>
    </source>
</evidence>
<dbReference type="InterPro" id="IPR006600">
    <property type="entry name" value="HTH_CenpB_DNA-bd_dom"/>
</dbReference>
<dbReference type="PANTHER" id="PTHR19303:SF73">
    <property type="entry name" value="PROTEIN PDC2"/>
    <property type="match status" value="1"/>
</dbReference>
<dbReference type="InterPro" id="IPR050863">
    <property type="entry name" value="CenT-Element_Derived"/>
</dbReference>
<feature type="non-terminal residue" evidence="3">
    <location>
        <position position="1"/>
    </location>
</feature>
<keyword evidence="4" id="KW-1185">Reference proteome</keyword>
<accession>A0A9N9K8I9</accession>
<comment type="caution">
    <text evidence="3">The sequence shown here is derived from an EMBL/GenBank/DDBJ whole genome shotgun (WGS) entry which is preliminary data.</text>
</comment>
<name>A0A9N9K8I9_9GLOM</name>
<evidence type="ECO:0000256" key="1">
    <source>
        <dbReference type="ARBA" id="ARBA00023125"/>
    </source>
</evidence>
<keyword evidence="1" id="KW-0238">DNA-binding</keyword>
<dbReference type="SUPFAM" id="SSF46689">
    <property type="entry name" value="Homeodomain-like"/>
    <property type="match status" value="1"/>
</dbReference>
<dbReference type="SMART" id="SM00674">
    <property type="entry name" value="CENPB"/>
    <property type="match status" value="1"/>
</dbReference>
<dbReference type="OrthoDB" id="2434532at2759"/>
<dbReference type="EMBL" id="CAJVPY010048775">
    <property type="protein sequence ID" value="CAG8812412.1"/>
    <property type="molecule type" value="Genomic_DNA"/>
</dbReference>
<feature type="domain" description="HTH CENPB-type" evidence="2">
    <location>
        <begin position="60"/>
        <end position="131"/>
    </location>
</feature>
<feature type="non-terminal residue" evidence="3">
    <location>
        <position position="205"/>
    </location>
</feature>
<dbReference type="AlphaFoldDB" id="A0A9N9K8I9"/>
<dbReference type="InterPro" id="IPR009057">
    <property type="entry name" value="Homeodomain-like_sf"/>
</dbReference>
<proteinExistence type="predicted"/>
<protein>
    <submittedName>
        <fullName evidence="3">7410_t:CDS:1</fullName>
    </submittedName>
</protein>